<name>A0AAP3V0M8_9PROT</name>
<proteinExistence type="predicted"/>
<comment type="caution">
    <text evidence="2">The sequence shown here is derived from an EMBL/GenBank/DDBJ whole genome shotgun (WGS) entry which is preliminary data.</text>
</comment>
<dbReference type="SUPFAM" id="SSF54593">
    <property type="entry name" value="Glyoxalase/Bleomycin resistance protein/Dihydroxybiphenyl dioxygenase"/>
    <property type="match status" value="1"/>
</dbReference>
<gene>
    <name evidence="2" type="ORF">PZ740_05315</name>
</gene>
<reference evidence="2 3" key="1">
    <citation type="submission" date="2023-03" db="EMBL/GenBank/DDBJ databases">
        <title>YIM 152171 draft genome.</title>
        <authorList>
            <person name="Yang Z."/>
        </authorList>
    </citation>
    <scope>NUCLEOTIDE SEQUENCE [LARGE SCALE GENOMIC DNA]</scope>
    <source>
        <strain evidence="2 3">YIM 152171</strain>
    </source>
</reference>
<dbReference type="Proteomes" id="UP001301140">
    <property type="component" value="Unassembled WGS sequence"/>
</dbReference>
<keyword evidence="2" id="KW-0223">Dioxygenase</keyword>
<accession>A0AAP3V0M8</accession>
<dbReference type="GO" id="GO:0051213">
    <property type="term" value="F:dioxygenase activity"/>
    <property type="evidence" value="ECO:0007669"/>
    <property type="project" value="UniProtKB-KW"/>
</dbReference>
<dbReference type="InterPro" id="IPR029068">
    <property type="entry name" value="Glyas_Bleomycin-R_OHBP_Dase"/>
</dbReference>
<protein>
    <submittedName>
        <fullName evidence="2">Glyoxalase/bleomycin resistance/extradiol dioxygenase family protein</fullName>
    </submittedName>
</protein>
<evidence type="ECO:0000313" key="3">
    <source>
        <dbReference type="Proteomes" id="UP001301140"/>
    </source>
</evidence>
<dbReference type="PANTHER" id="PTHR36503">
    <property type="entry name" value="BLR2520 PROTEIN"/>
    <property type="match status" value="1"/>
</dbReference>
<keyword evidence="3" id="KW-1185">Reference proteome</keyword>
<dbReference type="PROSITE" id="PS51819">
    <property type="entry name" value="VOC"/>
    <property type="match status" value="1"/>
</dbReference>
<dbReference type="AlphaFoldDB" id="A0AAP3V0M8"/>
<dbReference type="RefSeq" id="WP_327788219.1">
    <property type="nucleotide sequence ID" value="NZ_JARGEQ010000040.1"/>
</dbReference>
<feature type="domain" description="VOC" evidence="1">
    <location>
        <begin position="3"/>
        <end position="128"/>
    </location>
</feature>
<dbReference type="InterPro" id="IPR004360">
    <property type="entry name" value="Glyas_Fos-R_dOase_dom"/>
</dbReference>
<sequence>MPKMIFVNLPVVELDRATAFYEALGATRSPRFCDATAACMVFSKSIHVMLLTHARFQDFTPKKIADARAVSEVLLCISAESRADVDEMVARACAAGGAGDPCPLQEHGFMYGRSVEDPDGHVWEIMWMDPDAATAGDPATAAA</sequence>
<evidence type="ECO:0000259" key="1">
    <source>
        <dbReference type="PROSITE" id="PS51819"/>
    </source>
</evidence>
<organism evidence="2 3">
    <name type="scientific">Marinimicrococcus flavescens</name>
    <dbReference type="NCBI Taxonomy" id="3031815"/>
    <lineage>
        <taxon>Bacteria</taxon>
        <taxon>Pseudomonadati</taxon>
        <taxon>Pseudomonadota</taxon>
        <taxon>Alphaproteobacteria</taxon>
        <taxon>Geminicoccales</taxon>
        <taxon>Geminicoccaceae</taxon>
        <taxon>Marinimicrococcus</taxon>
    </lineage>
</organism>
<dbReference type="Gene3D" id="3.10.180.10">
    <property type="entry name" value="2,3-Dihydroxybiphenyl 1,2-Dioxygenase, domain 1"/>
    <property type="match status" value="1"/>
</dbReference>
<dbReference type="Pfam" id="PF00903">
    <property type="entry name" value="Glyoxalase"/>
    <property type="match status" value="1"/>
</dbReference>
<dbReference type="InterPro" id="IPR037523">
    <property type="entry name" value="VOC_core"/>
</dbReference>
<dbReference type="EMBL" id="JARGEQ010000040">
    <property type="protein sequence ID" value="MDF1585803.1"/>
    <property type="molecule type" value="Genomic_DNA"/>
</dbReference>
<keyword evidence="2" id="KW-0560">Oxidoreductase</keyword>
<evidence type="ECO:0000313" key="2">
    <source>
        <dbReference type="EMBL" id="MDF1585803.1"/>
    </source>
</evidence>
<dbReference type="PANTHER" id="PTHR36503:SF2">
    <property type="entry name" value="BLR2408 PROTEIN"/>
    <property type="match status" value="1"/>
</dbReference>